<evidence type="ECO:0000256" key="1">
    <source>
        <dbReference type="ARBA" id="ARBA00001917"/>
    </source>
</evidence>
<dbReference type="GO" id="GO:0010181">
    <property type="term" value="F:FMN binding"/>
    <property type="evidence" value="ECO:0007669"/>
    <property type="project" value="InterPro"/>
</dbReference>
<feature type="signal peptide" evidence="6">
    <location>
        <begin position="1"/>
        <end position="28"/>
    </location>
</feature>
<dbReference type="PRINTS" id="PR00411">
    <property type="entry name" value="PNDRDTASEI"/>
</dbReference>
<proteinExistence type="predicted"/>
<dbReference type="InterPro" id="IPR007329">
    <property type="entry name" value="FMN-bd"/>
</dbReference>
<evidence type="ECO:0000259" key="7">
    <source>
        <dbReference type="SMART" id="SM00900"/>
    </source>
</evidence>
<evidence type="ECO:0000256" key="2">
    <source>
        <dbReference type="ARBA" id="ARBA00001974"/>
    </source>
</evidence>
<dbReference type="Pfam" id="PF04205">
    <property type="entry name" value="FMN_bind"/>
    <property type="match status" value="1"/>
</dbReference>
<dbReference type="SUPFAM" id="SSF56425">
    <property type="entry name" value="Succinate dehydrogenase/fumarate reductase flavoprotein, catalytic domain"/>
    <property type="match status" value="1"/>
</dbReference>
<dbReference type="Proteomes" id="UP000266091">
    <property type="component" value="Unassembled WGS sequence"/>
</dbReference>
<evidence type="ECO:0000313" key="9">
    <source>
        <dbReference type="Proteomes" id="UP000266091"/>
    </source>
</evidence>
<comment type="cofactor">
    <cofactor evidence="2">
        <name>FAD</name>
        <dbReference type="ChEBI" id="CHEBI:57692"/>
    </cofactor>
</comment>
<gene>
    <name evidence="8" type="ORF">MESMUL_19910</name>
</gene>
<name>A0A388SE52_9BURK</name>
<keyword evidence="3" id="KW-0285">Flavoprotein</keyword>
<dbReference type="InterPro" id="IPR050315">
    <property type="entry name" value="FAD-oxidoreductase_2"/>
</dbReference>
<dbReference type="PANTHER" id="PTHR43400:SF10">
    <property type="entry name" value="3-OXOSTEROID 1-DEHYDROGENASE"/>
    <property type="match status" value="1"/>
</dbReference>
<dbReference type="InterPro" id="IPR036188">
    <property type="entry name" value="FAD/NAD-bd_sf"/>
</dbReference>
<sequence length="652" mass="70748">MTQFSRRKFLRTSIVGGASITTAALAHAAPAGIYKAGTYSSKAAGIGGDVIVTMTFDTNKITGVVIDASHETPGIGQKAAVELKKQLLLGQGAKVDTVSGASITSSAVRKAAAKCIAQAKGEIPVEVITKETAKEEDSGDWLGKAPEIAEKDIVNTVTTDILVIGCGTGGMFAVCAAAENGGKVIGIDRFPTGTGIRGDLGAINSRYQKKEGTKIDKFEFTAWATRYAGGHVKQELYNVWADNSGETIDWFGDRLKENGIEMMNEVGDKNDPARYVGYATGHSGQKVGANEGQKFNSFLYKYAISKGARFDYSMKMVKLEKKDGRVTGCIAQNGDGKYVRYIAKKGTVVATGGYARNYKMMEALQPWNLRVVSRTGAMPGALGDGIKACLWVGAKMDETHCAMKFDRAAIRPNQKAGLETLKSGDNAWFWMGSQPWLKVNSFGERFINESGTYENPLHADEYNKDHAHYTIFDSNWPEYAKQFKMHGCSRLWPFANGAEPNIPWFVVKDKMLPGLIKSGFVQQADTIEELAKKLGLPVEAVKKTVEKNNENWKNGVDPEFGKEKHRLSPVNKPPYYGAKNSGWLLCTLDGIVINKDLNACDENGDAIPGLYVIGNDSGSYFANEYPNLATGMACGRTVTFGRVIGRALAKKA</sequence>
<organism evidence="8 9">
    <name type="scientific">Mesosutterella multiformis</name>
    <dbReference type="NCBI Taxonomy" id="2259133"/>
    <lineage>
        <taxon>Bacteria</taxon>
        <taxon>Pseudomonadati</taxon>
        <taxon>Pseudomonadota</taxon>
        <taxon>Betaproteobacteria</taxon>
        <taxon>Burkholderiales</taxon>
        <taxon>Sutterellaceae</taxon>
        <taxon>Mesosutterella</taxon>
    </lineage>
</organism>
<evidence type="ECO:0000313" key="8">
    <source>
        <dbReference type="EMBL" id="GBO94637.1"/>
    </source>
</evidence>
<dbReference type="GO" id="GO:0008202">
    <property type="term" value="P:steroid metabolic process"/>
    <property type="evidence" value="ECO:0007669"/>
    <property type="project" value="UniProtKB-ARBA"/>
</dbReference>
<accession>A0A401LHU9</accession>
<feature type="domain" description="FMN-binding" evidence="7">
    <location>
        <begin position="45"/>
        <end position="119"/>
    </location>
</feature>
<evidence type="ECO:0000256" key="5">
    <source>
        <dbReference type="ARBA" id="ARBA00023002"/>
    </source>
</evidence>
<dbReference type="Pfam" id="PF00890">
    <property type="entry name" value="FAD_binding_2"/>
    <property type="match status" value="1"/>
</dbReference>
<keyword evidence="6" id="KW-0732">Signal</keyword>
<dbReference type="EMBL" id="BGZJ01000002">
    <property type="protein sequence ID" value="GBO94637.1"/>
    <property type="molecule type" value="Genomic_DNA"/>
</dbReference>
<dbReference type="PANTHER" id="PTHR43400">
    <property type="entry name" value="FUMARATE REDUCTASE"/>
    <property type="match status" value="1"/>
</dbReference>
<evidence type="ECO:0000256" key="3">
    <source>
        <dbReference type="ARBA" id="ARBA00022630"/>
    </source>
</evidence>
<dbReference type="InterPro" id="IPR003953">
    <property type="entry name" value="FAD-dep_OxRdtase_2_FAD-bd"/>
</dbReference>
<accession>A0A388SE52</accession>
<reference evidence="8 9" key="1">
    <citation type="journal article" date="2018" name="Int. J. Syst. Evol. Microbiol.">
        <title>Mesosutterella multiformis gen. nov., sp. nov., a member of the family Sutterellaceae and Sutterella megalosphaeroides sp. nov., isolated from human faeces.</title>
        <authorList>
            <person name="Sakamoto M."/>
            <person name="Ikeyama N."/>
            <person name="Kunihiro T."/>
            <person name="Iino T."/>
            <person name="Yuki M."/>
            <person name="Ohkuma M."/>
        </authorList>
    </citation>
    <scope>NUCLEOTIDE SEQUENCE [LARGE SCALE GENOMIC DNA]</scope>
    <source>
        <strain evidence="8 9">4NBBH2</strain>
    </source>
</reference>
<keyword evidence="9" id="KW-1185">Reference proteome</keyword>
<dbReference type="SMART" id="SM00900">
    <property type="entry name" value="FMN_bind"/>
    <property type="match status" value="1"/>
</dbReference>
<evidence type="ECO:0000256" key="6">
    <source>
        <dbReference type="SAM" id="SignalP"/>
    </source>
</evidence>
<dbReference type="Gene3D" id="3.50.50.60">
    <property type="entry name" value="FAD/NAD(P)-binding domain"/>
    <property type="match status" value="2"/>
</dbReference>
<keyword evidence="4" id="KW-0274">FAD</keyword>
<dbReference type="AlphaFoldDB" id="A0A388SE52"/>
<dbReference type="GO" id="GO:0016020">
    <property type="term" value="C:membrane"/>
    <property type="evidence" value="ECO:0007669"/>
    <property type="project" value="InterPro"/>
</dbReference>
<dbReference type="PROSITE" id="PS51318">
    <property type="entry name" value="TAT"/>
    <property type="match status" value="1"/>
</dbReference>
<dbReference type="GO" id="GO:0016491">
    <property type="term" value="F:oxidoreductase activity"/>
    <property type="evidence" value="ECO:0007669"/>
    <property type="project" value="UniProtKB-KW"/>
</dbReference>
<dbReference type="Gene3D" id="3.90.1010.20">
    <property type="match status" value="1"/>
</dbReference>
<protein>
    <submittedName>
        <fullName evidence="8">FAD-binding dehydrogenase</fullName>
    </submittedName>
</protein>
<feature type="chain" id="PRO_5030071282" evidence="6">
    <location>
        <begin position="29"/>
        <end position="652"/>
    </location>
</feature>
<dbReference type="SUPFAM" id="SSF51905">
    <property type="entry name" value="FAD/NAD(P)-binding domain"/>
    <property type="match status" value="1"/>
</dbReference>
<dbReference type="RefSeq" id="WP_116270870.1">
    <property type="nucleotide sequence ID" value="NZ_BGZJ01000002.1"/>
</dbReference>
<keyword evidence="5" id="KW-0560">Oxidoreductase</keyword>
<dbReference type="Gene3D" id="3.90.700.10">
    <property type="entry name" value="Succinate dehydrogenase/fumarate reductase flavoprotein, catalytic domain"/>
    <property type="match status" value="1"/>
</dbReference>
<dbReference type="OrthoDB" id="9813348at2"/>
<comment type="cofactor">
    <cofactor evidence="1">
        <name>FMN</name>
        <dbReference type="ChEBI" id="CHEBI:58210"/>
    </cofactor>
</comment>
<dbReference type="InterPro" id="IPR006311">
    <property type="entry name" value="TAT_signal"/>
</dbReference>
<comment type="caution">
    <text evidence="8">The sequence shown here is derived from an EMBL/GenBank/DDBJ whole genome shotgun (WGS) entry which is preliminary data.</text>
</comment>
<evidence type="ECO:0000256" key="4">
    <source>
        <dbReference type="ARBA" id="ARBA00022827"/>
    </source>
</evidence>
<dbReference type="InterPro" id="IPR027477">
    <property type="entry name" value="Succ_DH/fumarate_Rdtase_cat_sf"/>
</dbReference>